<comment type="caution">
    <text evidence="5">The sequence shown here is derived from an EMBL/GenBank/DDBJ whole genome shotgun (WGS) entry which is preliminary data.</text>
</comment>
<dbReference type="PANTHER" id="PTHR43309:SF3">
    <property type="entry name" value="5-OXOPROLINASE SUBUNIT C"/>
    <property type="match status" value="1"/>
</dbReference>
<keyword evidence="1" id="KW-0547">Nucleotide-binding</keyword>
<proteinExistence type="predicted"/>
<evidence type="ECO:0000256" key="2">
    <source>
        <dbReference type="ARBA" id="ARBA00022801"/>
    </source>
</evidence>
<dbReference type="PANTHER" id="PTHR43309">
    <property type="entry name" value="5-OXOPROLINASE SUBUNIT C"/>
    <property type="match status" value="1"/>
</dbReference>
<dbReference type="Gene3D" id="2.40.100.10">
    <property type="entry name" value="Cyclophilin-like"/>
    <property type="match status" value="1"/>
</dbReference>
<dbReference type="Proteomes" id="UP001596392">
    <property type="component" value="Unassembled WGS sequence"/>
</dbReference>
<keyword evidence="2" id="KW-0378">Hydrolase</keyword>
<evidence type="ECO:0000256" key="3">
    <source>
        <dbReference type="ARBA" id="ARBA00022840"/>
    </source>
</evidence>
<evidence type="ECO:0000313" key="6">
    <source>
        <dbReference type="Proteomes" id="UP001596392"/>
    </source>
</evidence>
<dbReference type="Pfam" id="PF02626">
    <property type="entry name" value="CT_A_B"/>
    <property type="match status" value="2"/>
</dbReference>
<keyword evidence="6" id="KW-1185">Reference proteome</keyword>
<feature type="domain" description="Carboxyltransferase" evidence="4">
    <location>
        <begin position="23"/>
        <end position="328"/>
    </location>
</feature>
<keyword evidence="3" id="KW-0067">ATP-binding</keyword>
<protein>
    <submittedName>
        <fullName evidence="5">Biotin-dependent carboxyltransferase family protein</fullName>
    </submittedName>
</protein>
<evidence type="ECO:0000259" key="4">
    <source>
        <dbReference type="SMART" id="SM00797"/>
    </source>
</evidence>
<evidence type="ECO:0000256" key="1">
    <source>
        <dbReference type="ARBA" id="ARBA00022741"/>
    </source>
</evidence>
<organism evidence="5 6">
    <name type="scientific">Catellatospora aurea</name>
    <dbReference type="NCBI Taxonomy" id="1337874"/>
    <lineage>
        <taxon>Bacteria</taxon>
        <taxon>Bacillati</taxon>
        <taxon>Actinomycetota</taxon>
        <taxon>Actinomycetes</taxon>
        <taxon>Micromonosporales</taxon>
        <taxon>Micromonosporaceae</taxon>
        <taxon>Catellatospora</taxon>
    </lineage>
</organism>
<accession>A0ABW2H8W5</accession>
<name>A0ABW2H8W5_9ACTN</name>
<gene>
    <name evidence="5" type="ORF">ACFQO7_35240</name>
</gene>
<dbReference type="RefSeq" id="WP_376810461.1">
    <property type="nucleotide sequence ID" value="NZ_JBHTAC010000064.1"/>
</dbReference>
<sequence>MLEVLKPGPLATVQDLGRLGYAELGVSRSGALDPEALRLANRLVGNPESCAAIELTYGGAVLRAHVSVWCALTGAPAPLAVDGRPVPYGVAFGLPAGSRVEIGPPRHGIRSYLAVSGGIAVPPVLGSRSTDTLSGIGPEPLRAGQVLPVGQAGIGDAQAPPGGPSHRAAATGRQDTTVLVGPAGSGRQGPAVQGGGGGSSGGPLGVDFVPVSAPAEEIRLRVRFGPRDDWFADPGELLRTAYTAGQGDRIGVRLDGPPLTRAVTGELPSEGLLAGAIQVPGDGRPLVFLADHPTTGGYPVVGVVHPADLGLLAQARPGTTVFLYGSQR</sequence>
<dbReference type="InterPro" id="IPR003778">
    <property type="entry name" value="CT_A_B"/>
</dbReference>
<dbReference type="SUPFAM" id="SSF50891">
    <property type="entry name" value="Cyclophilin-like"/>
    <property type="match status" value="1"/>
</dbReference>
<dbReference type="SMART" id="SM00797">
    <property type="entry name" value="AHS2"/>
    <property type="match status" value="1"/>
</dbReference>
<reference evidence="6" key="1">
    <citation type="journal article" date="2019" name="Int. J. Syst. Evol. Microbiol.">
        <title>The Global Catalogue of Microorganisms (GCM) 10K type strain sequencing project: providing services to taxonomists for standard genome sequencing and annotation.</title>
        <authorList>
            <consortium name="The Broad Institute Genomics Platform"/>
            <consortium name="The Broad Institute Genome Sequencing Center for Infectious Disease"/>
            <person name="Wu L."/>
            <person name="Ma J."/>
        </authorList>
    </citation>
    <scope>NUCLEOTIDE SEQUENCE [LARGE SCALE GENOMIC DNA]</scope>
    <source>
        <strain evidence="6">CGMCC 1.9106</strain>
    </source>
</reference>
<dbReference type="InterPro" id="IPR052708">
    <property type="entry name" value="PxpC"/>
</dbReference>
<evidence type="ECO:0000313" key="5">
    <source>
        <dbReference type="EMBL" id="MFC7247750.1"/>
    </source>
</evidence>
<dbReference type="InterPro" id="IPR029000">
    <property type="entry name" value="Cyclophilin-like_dom_sf"/>
</dbReference>
<dbReference type="EMBL" id="JBHTAC010000064">
    <property type="protein sequence ID" value="MFC7247750.1"/>
    <property type="molecule type" value="Genomic_DNA"/>
</dbReference>